<accession>A0A8H3IIN4</accession>
<evidence type="ECO:0000313" key="4">
    <source>
        <dbReference type="Proteomes" id="UP000664169"/>
    </source>
</evidence>
<evidence type="ECO:0000313" key="3">
    <source>
        <dbReference type="EMBL" id="CAF9917000.1"/>
    </source>
</evidence>
<keyword evidence="2" id="KW-0812">Transmembrane</keyword>
<reference evidence="3" key="1">
    <citation type="submission" date="2021-03" db="EMBL/GenBank/DDBJ databases">
        <authorList>
            <person name="Tagirdzhanova G."/>
        </authorList>
    </citation>
    <scope>NUCLEOTIDE SEQUENCE</scope>
</reference>
<dbReference type="AlphaFoldDB" id="A0A8H3IIN4"/>
<comment type="caution">
    <text evidence="3">The sequence shown here is derived from an EMBL/GenBank/DDBJ whole genome shotgun (WGS) entry which is preliminary data.</text>
</comment>
<keyword evidence="2" id="KW-0472">Membrane</keyword>
<name>A0A8H3IIN4_9LECA</name>
<sequence length="168" mass="19210">MVGLPSLDTKFKAFVFTALIALALYLTAVYVLYPLYARRQRYAQYIPVSLDGENSSSFLGRMQNGLNRVLRPIRNTSLYGHIQYAVGVQTDVLSLILNSRHRERAPSFDSYFGDEELEDGVLSSRSVPDRGADNNTEQDSERRLSRELEAGFRDDSDSDDEHERRVRR</sequence>
<keyword evidence="4" id="KW-1185">Reference proteome</keyword>
<dbReference type="OrthoDB" id="5427070at2759"/>
<dbReference type="Proteomes" id="UP000664169">
    <property type="component" value="Unassembled WGS sequence"/>
</dbReference>
<protein>
    <submittedName>
        <fullName evidence="3">Uncharacterized protein</fullName>
    </submittedName>
</protein>
<keyword evidence="2" id="KW-1133">Transmembrane helix</keyword>
<evidence type="ECO:0000256" key="2">
    <source>
        <dbReference type="SAM" id="Phobius"/>
    </source>
</evidence>
<feature type="transmembrane region" description="Helical" evidence="2">
    <location>
        <begin position="13"/>
        <end position="33"/>
    </location>
</feature>
<feature type="region of interest" description="Disordered" evidence="1">
    <location>
        <begin position="120"/>
        <end position="168"/>
    </location>
</feature>
<feature type="compositionally biased region" description="Basic and acidic residues" evidence="1">
    <location>
        <begin position="139"/>
        <end position="168"/>
    </location>
</feature>
<proteinExistence type="predicted"/>
<dbReference type="EMBL" id="CAJPDQ010000011">
    <property type="protein sequence ID" value="CAF9917000.1"/>
    <property type="molecule type" value="Genomic_DNA"/>
</dbReference>
<organism evidence="3 4">
    <name type="scientific">Gomphillus americanus</name>
    <dbReference type="NCBI Taxonomy" id="1940652"/>
    <lineage>
        <taxon>Eukaryota</taxon>
        <taxon>Fungi</taxon>
        <taxon>Dikarya</taxon>
        <taxon>Ascomycota</taxon>
        <taxon>Pezizomycotina</taxon>
        <taxon>Lecanoromycetes</taxon>
        <taxon>OSLEUM clade</taxon>
        <taxon>Ostropomycetidae</taxon>
        <taxon>Ostropales</taxon>
        <taxon>Graphidaceae</taxon>
        <taxon>Gomphilloideae</taxon>
        <taxon>Gomphillus</taxon>
    </lineage>
</organism>
<evidence type="ECO:0000256" key="1">
    <source>
        <dbReference type="SAM" id="MobiDB-lite"/>
    </source>
</evidence>
<gene>
    <name evidence="3" type="ORF">GOMPHAMPRED_001178</name>
</gene>